<reference evidence="6" key="1">
    <citation type="submission" date="2013-10" db="EMBL/GenBank/DDBJ databases">
        <title>Draft genome sequence of Clostridium botulinum type B strain Osaka05.</title>
        <authorList>
            <person name="Sakaguchi Y."/>
            <person name="Hosomi K."/>
            <person name="Uchiyama J."/>
            <person name="Ogura Y."/>
            <person name="Sakaguchi M."/>
            <person name="Kohda T."/>
            <person name="Mukamoto M."/>
            <person name="Misawa N."/>
            <person name="Matsuzaki S."/>
            <person name="Hayashi T."/>
            <person name="Kozaki S."/>
        </authorList>
    </citation>
    <scope>NUCLEOTIDE SEQUENCE</scope>
    <source>
        <strain evidence="6">Osaka05</strain>
    </source>
</reference>
<keyword evidence="2" id="KW-0238">DNA-binding</keyword>
<evidence type="ECO:0000259" key="5">
    <source>
        <dbReference type="PROSITE" id="PS51464"/>
    </source>
</evidence>
<proteinExistence type="predicted"/>
<dbReference type="InterPro" id="IPR035472">
    <property type="entry name" value="RpiR-like_SIS"/>
</dbReference>
<dbReference type="Pfam" id="PF01380">
    <property type="entry name" value="SIS"/>
    <property type="match status" value="1"/>
</dbReference>
<evidence type="ECO:0000256" key="1">
    <source>
        <dbReference type="ARBA" id="ARBA00023015"/>
    </source>
</evidence>
<feature type="domain" description="SIS" evidence="5">
    <location>
        <begin position="122"/>
        <end position="262"/>
    </location>
</feature>
<dbReference type="RefSeq" id="WP_030034549.1">
    <property type="nucleotide sequence ID" value="NZ_DF384213.1"/>
</dbReference>
<dbReference type="EMBL" id="DF384213">
    <property type="protein sequence ID" value="GAE01869.1"/>
    <property type="molecule type" value="Genomic_DNA"/>
</dbReference>
<dbReference type="InterPro" id="IPR046348">
    <property type="entry name" value="SIS_dom_sf"/>
</dbReference>
<dbReference type="Gene3D" id="1.10.10.10">
    <property type="entry name" value="Winged helix-like DNA-binding domain superfamily/Winged helix DNA-binding domain"/>
    <property type="match status" value="1"/>
</dbReference>
<evidence type="ECO:0000259" key="4">
    <source>
        <dbReference type="PROSITE" id="PS51071"/>
    </source>
</evidence>
<dbReference type="GO" id="GO:0003700">
    <property type="term" value="F:DNA-binding transcription factor activity"/>
    <property type="evidence" value="ECO:0007669"/>
    <property type="project" value="InterPro"/>
</dbReference>
<evidence type="ECO:0000313" key="6">
    <source>
        <dbReference type="EMBL" id="GAE01869.1"/>
    </source>
</evidence>
<name>A0A0S6U0J9_CLOBO</name>
<feature type="domain" description="HTH rpiR-type" evidence="4">
    <location>
        <begin position="1"/>
        <end position="77"/>
    </location>
</feature>
<gene>
    <name evidence="6" type="ORF">CBO05C_1559</name>
</gene>
<dbReference type="InterPro" id="IPR047640">
    <property type="entry name" value="RpiR-like"/>
</dbReference>
<evidence type="ECO:0000256" key="2">
    <source>
        <dbReference type="ARBA" id="ARBA00023125"/>
    </source>
</evidence>
<keyword evidence="1" id="KW-0805">Transcription regulation</keyword>
<dbReference type="Pfam" id="PF01418">
    <property type="entry name" value="HTH_6"/>
    <property type="match status" value="1"/>
</dbReference>
<dbReference type="PANTHER" id="PTHR30514:SF1">
    <property type="entry name" value="HTH-TYPE TRANSCRIPTIONAL REGULATOR HEXR-RELATED"/>
    <property type="match status" value="1"/>
</dbReference>
<dbReference type="SUPFAM" id="SSF46689">
    <property type="entry name" value="Homeodomain-like"/>
    <property type="match status" value="1"/>
</dbReference>
<dbReference type="PROSITE" id="PS51464">
    <property type="entry name" value="SIS"/>
    <property type="match status" value="1"/>
</dbReference>
<accession>A0A0S6U0J9</accession>
<dbReference type="GO" id="GO:1901135">
    <property type="term" value="P:carbohydrate derivative metabolic process"/>
    <property type="evidence" value="ECO:0007669"/>
    <property type="project" value="InterPro"/>
</dbReference>
<keyword evidence="3" id="KW-0804">Transcription</keyword>
<dbReference type="InterPro" id="IPR009057">
    <property type="entry name" value="Homeodomain-like_sf"/>
</dbReference>
<sequence length="281" mass="31302">MGVFLRIRENFDSMTKSEKKIAEYIFKSSKDIISDSAQEIAIKTSTSPASVIRFTKKVGYNSLNEFKFALVAEEDTKENTEFDYIINSNDSIDLIINKLGNKVIDTINDTKELVDDEKLLEAVEAIKNAETIYLYGVGASAMVAMDFQYKLLRINKKVMFQSDSHLQLAVAVHITNRDVAVAISYSGNTREVNLAIEEAKKNGATTIAITKCGKSILSNIADINLNIPSIEKDLRIGAISSRTSQLFVTDSLFLGIAKENLDKTEKNLISTRNLVEVLKRE</sequence>
<dbReference type="InterPro" id="IPR000281">
    <property type="entry name" value="HTH_RpiR"/>
</dbReference>
<dbReference type="SUPFAM" id="SSF53697">
    <property type="entry name" value="SIS domain"/>
    <property type="match status" value="1"/>
</dbReference>
<dbReference type="AlphaFoldDB" id="A0A0S6U0J9"/>
<evidence type="ECO:0000256" key="3">
    <source>
        <dbReference type="ARBA" id="ARBA00023163"/>
    </source>
</evidence>
<dbReference type="Proteomes" id="UP000054164">
    <property type="component" value="Unassembled WGS sequence"/>
</dbReference>
<dbReference type="CDD" id="cd05013">
    <property type="entry name" value="SIS_RpiR"/>
    <property type="match status" value="1"/>
</dbReference>
<protein>
    <submittedName>
        <fullName evidence="6">RpiR family transcriptional regulator</fullName>
    </submittedName>
</protein>
<dbReference type="InterPro" id="IPR001347">
    <property type="entry name" value="SIS_dom"/>
</dbReference>
<dbReference type="HOGENOM" id="CLU_055769_0_0_9"/>
<organism evidence="6">
    <name type="scientific">Clostridium botulinum B str. Osaka05</name>
    <dbReference type="NCBI Taxonomy" id="1407017"/>
    <lineage>
        <taxon>Bacteria</taxon>
        <taxon>Bacillati</taxon>
        <taxon>Bacillota</taxon>
        <taxon>Clostridia</taxon>
        <taxon>Eubacteriales</taxon>
        <taxon>Clostridiaceae</taxon>
        <taxon>Clostridium</taxon>
    </lineage>
</organism>
<dbReference type="InterPro" id="IPR036388">
    <property type="entry name" value="WH-like_DNA-bd_sf"/>
</dbReference>
<dbReference type="PROSITE" id="PS51071">
    <property type="entry name" value="HTH_RPIR"/>
    <property type="match status" value="1"/>
</dbReference>
<dbReference type="GO" id="GO:0003677">
    <property type="term" value="F:DNA binding"/>
    <property type="evidence" value="ECO:0007669"/>
    <property type="project" value="UniProtKB-KW"/>
</dbReference>
<dbReference type="PANTHER" id="PTHR30514">
    <property type="entry name" value="GLUCOKINASE"/>
    <property type="match status" value="1"/>
</dbReference>
<dbReference type="GO" id="GO:0097367">
    <property type="term" value="F:carbohydrate derivative binding"/>
    <property type="evidence" value="ECO:0007669"/>
    <property type="project" value="InterPro"/>
</dbReference>
<dbReference type="Gene3D" id="3.40.50.10490">
    <property type="entry name" value="Glucose-6-phosphate isomerase like protein, domain 1"/>
    <property type="match status" value="1"/>
</dbReference>